<dbReference type="PROSITE" id="PS51143">
    <property type="entry name" value="MT_A70"/>
    <property type="match status" value="1"/>
</dbReference>
<evidence type="ECO:0000313" key="8">
    <source>
        <dbReference type="Proteomes" id="UP000094389"/>
    </source>
</evidence>
<dbReference type="GO" id="GO:0036396">
    <property type="term" value="C:RNA N6-methyladenosine methyltransferase complex"/>
    <property type="evidence" value="ECO:0007669"/>
    <property type="project" value="TreeGrafter"/>
</dbReference>
<dbReference type="GeneID" id="30988332"/>
<comment type="similarity">
    <text evidence="6">Belongs to the MT-A70-like family.</text>
</comment>
<dbReference type="GO" id="GO:0005634">
    <property type="term" value="C:nucleus"/>
    <property type="evidence" value="ECO:0007669"/>
    <property type="project" value="TreeGrafter"/>
</dbReference>
<dbReference type="RefSeq" id="XP_020072850.1">
    <property type="nucleotide sequence ID" value="XM_020213936.1"/>
</dbReference>
<keyword evidence="3" id="KW-0808">Transferase</keyword>
<protein>
    <recommendedName>
        <fullName evidence="1">mRNA m(6)A methyltransferase</fullName>
        <ecNumber evidence="1">2.1.1.348</ecNumber>
    </recommendedName>
</protein>
<dbReference type="PANTHER" id="PTHR12829:SF7">
    <property type="entry name" value="N6-ADENOSINE-METHYLTRANSFERASE CATALYTIC SUBUNIT"/>
    <property type="match status" value="1"/>
</dbReference>
<dbReference type="PANTHER" id="PTHR12829">
    <property type="entry name" value="N6-ADENOSINE-METHYLTRANSFERASE"/>
    <property type="match status" value="1"/>
</dbReference>
<evidence type="ECO:0000256" key="5">
    <source>
        <dbReference type="ARBA" id="ARBA00048957"/>
    </source>
</evidence>
<sequence>MNVELLLFLKENAHFLCASPINGCRVSICSLFNGKACGVPMSQEEFDRELCELQEIDRNCIEYSLFKDSIVFINELNLGILIETLSCAASEEARKLKRPKAKASTSGKSSRASLANRLSSLLDEPLESEELSKLRELLNYESTGHRLSKKHLALTTPRSPFLPTCNDPQHSTMLASSSPVQLNKLPKDLRQCLNNKIHFIPMIKAHTDVSLGDCSYLDTCHKLDSCRYVHYTRHVPHERLSKELAKCEEFNDEIAYWERISPWMPNGSVSNLSRETLPPQWINCDVRTFDFTTLGKFAAVIADPAWNIHMNLPYGTCNDTELLNLPLHTIQDEGVLFLWVTGRAIEIGKASLMKWGYKIKNEVIWVKTNQLSRTICTGRTGHWLNHSKEHLFVGVKGEPEWLDRLNDVDVMVSSTRETSRKPDELYGMIERLVGPHARKLEIFGRDHNTRPGWLTIGNQLNGSQLFETDVANKLKANTCFSSIVR</sequence>
<evidence type="ECO:0000313" key="7">
    <source>
        <dbReference type="EMBL" id="ODV75811.1"/>
    </source>
</evidence>
<evidence type="ECO:0000256" key="6">
    <source>
        <dbReference type="PROSITE-ProRule" id="PRU00489"/>
    </source>
</evidence>
<evidence type="ECO:0000256" key="1">
    <source>
        <dbReference type="ARBA" id="ARBA00012160"/>
    </source>
</evidence>
<comment type="catalytic activity">
    <reaction evidence="5">
        <text>an adenosine in mRNA + S-adenosyl-L-methionine = an N(6)-methyladenosine in mRNA + S-adenosyl-L-homocysteine + H(+)</text>
        <dbReference type="Rhea" id="RHEA:55584"/>
        <dbReference type="Rhea" id="RHEA-COMP:12414"/>
        <dbReference type="Rhea" id="RHEA-COMP:12417"/>
        <dbReference type="ChEBI" id="CHEBI:15378"/>
        <dbReference type="ChEBI" id="CHEBI:57856"/>
        <dbReference type="ChEBI" id="CHEBI:59789"/>
        <dbReference type="ChEBI" id="CHEBI:74411"/>
        <dbReference type="ChEBI" id="CHEBI:74449"/>
        <dbReference type="EC" id="2.1.1.348"/>
    </reaction>
</comment>
<keyword evidence="2" id="KW-0489">Methyltransferase</keyword>
<dbReference type="EC" id="2.1.1.348" evidence="1"/>
<dbReference type="Gene3D" id="3.40.50.150">
    <property type="entry name" value="Vaccinia Virus protein VP39"/>
    <property type="match status" value="1"/>
</dbReference>
<organism evidence="7 8">
    <name type="scientific">Cyberlindnera jadinii (strain ATCC 18201 / CBS 1600 / BCRC 20928 / JCM 3617 / NBRC 0987 / NRRL Y-1542)</name>
    <name type="common">Torula yeast</name>
    <name type="synonym">Candida utilis</name>
    <dbReference type="NCBI Taxonomy" id="983966"/>
    <lineage>
        <taxon>Eukaryota</taxon>
        <taxon>Fungi</taxon>
        <taxon>Dikarya</taxon>
        <taxon>Ascomycota</taxon>
        <taxon>Saccharomycotina</taxon>
        <taxon>Saccharomycetes</taxon>
        <taxon>Phaffomycetales</taxon>
        <taxon>Phaffomycetaceae</taxon>
        <taxon>Cyberlindnera</taxon>
    </lineage>
</organism>
<dbReference type="AlphaFoldDB" id="A0A1E4S8I2"/>
<evidence type="ECO:0000256" key="2">
    <source>
        <dbReference type="ARBA" id="ARBA00022603"/>
    </source>
</evidence>
<dbReference type="GO" id="GO:0032259">
    <property type="term" value="P:methylation"/>
    <property type="evidence" value="ECO:0007669"/>
    <property type="project" value="UniProtKB-KW"/>
</dbReference>
<dbReference type="OMA" id="IAYWERI"/>
<keyword evidence="8" id="KW-1185">Reference proteome</keyword>
<dbReference type="Pfam" id="PF05063">
    <property type="entry name" value="MT-A70"/>
    <property type="match status" value="1"/>
</dbReference>
<dbReference type="GO" id="GO:0001734">
    <property type="term" value="F:mRNA m(6)A methyltransferase activity"/>
    <property type="evidence" value="ECO:0007669"/>
    <property type="project" value="UniProtKB-EC"/>
</dbReference>
<accession>A0A1E4S8I2</accession>
<name>A0A1E4S8I2_CYBJN</name>
<proteinExistence type="inferred from homology"/>
<dbReference type="Proteomes" id="UP000094389">
    <property type="component" value="Unassembled WGS sequence"/>
</dbReference>
<dbReference type="InterPro" id="IPR007757">
    <property type="entry name" value="MT-A70-like"/>
</dbReference>
<dbReference type="SUPFAM" id="SSF53335">
    <property type="entry name" value="S-adenosyl-L-methionine-dependent methyltransferases"/>
    <property type="match status" value="1"/>
</dbReference>
<evidence type="ECO:0000256" key="3">
    <source>
        <dbReference type="ARBA" id="ARBA00022679"/>
    </source>
</evidence>
<evidence type="ECO:0000256" key="4">
    <source>
        <dbReference type="ARBA" id="ARBA00022691"/>
    </source>
</evidence>
<dbReference type="STRING" id="983966.A0A1E4S8I2"/>
<keyword evidence="4" id="KW-0949">S-adenosyl-L-methionine</keyword>
<reference evidence="7 8" key="1">
    <citation type="journal article" date="2016" name="Proc. Natl. Acad. Sci. U.S.A.">
        <title>Comparative genomics of biotechnologically important yeasts.</title>
        <authorList>
            <person name="Riley R."/>
            <person name="Haridas S."/>
            <person name="Wolfe K.H."/>
            <person name="Lopes M.R."/>
            <person name="Hittinger C.T."/>
            <person name="Goeker M."/>
            <person name="Salamov A.A."/>
            <person name="Wisecaver J.H."/>
            <person name="Long T.M."/>
            <person name="Calvey C.H."/>
            <person name="Aerts A.L."/>
            <person name="Barry K.W."/>
            <person name="Choi C."/>
            <person name="Clum A."/>
            <person name="Coughlan A.Y."/>
            <person name="Deshpande S."/>
            <person name="Douglass A.P."/>
            <person name="Hanson S.J."/>
            <person name="Klenk H.-P."/>
            <person name="LaButti K.M."/>
            <person name="Lapidus A."/>
            <person name="Lindquist E.A."/>
            <person name="Lipzen A.M."/>
            <person name="Meier-Kolthoff J.P."/>
            <person name="Ohm R.A."/>
            <person name="Otillar R.P."/>
            <person name="Pangilinan J.L."/>
            <person name="Peng Y."/>
            <person name="Rokas A."/>
            <person name="Rosa C.A."/>
            <person name="Scheuner C."/>
            <person name="Sibirny A.A."/>
            <person name="Slot J.C."/>
            <person name="Stielow J.B."/>
            <person name="Sun H."/>
            <person name="Kurtzman C.P."/>
            <person name="Blackwell M."/>
            <person name="Grigoriev I.V."/>
            <person name="Jeffries T.W."/>
        </authorList>
    </citation>
    <scope>NUCLEOTIDE SEQUENCE [LARGE SCALE GENOMIC DNA]</scope>
    <source>
        <strain evidence="8">ATCC 18201 / CBS 1600 / BCRC 20928 / JCM 3617 / NBRC 0987 / NRRL Y-1542</strain>
    </source>
</reference>
<gene>
    <name evidence="7" type="ORF">CYBJADRAFT_165213</name>
</gene>
<dbReference type="EMBL" id="KV453925">
    <property type="protein sequence ID" value="ODV75811.1"/>
    <property type="molecule type" value="Genomic_DNA"/>
</dbReference>
<dbReference type="OrthoDB" id="10262526at2759"/>
<dbReference type="InterPro" id="IPR029063">
    <property type="entry name" value="SAM-dependent_MTases_sf"/>
</dbReference>